<evidence type="ECO:0000256" key="4">
    <source>
        <dbReference type="ARBA" id="ARBA00022692"/>
    </source>
</evidence>
<evidence type="ECO:0000313" key="15">
    <source>
        <dbReference type="RefSeq" id="XP_022079078.1"/>
    </source>
</evidence>
<organism evidence="12 16">
    <name type="scientific">Acanthaster planci</name>
    <name type="common">Crown-of-thorns starfish</name>
    <dbReference type="NCBI Taxonomy" id="133434"/>
    <lineage>
        <taxon>Eukaryota</taxon>
        <taxon>Metazoa</taxon>
        <taxon>Echinodermata</taxon>
        <taxon>Eleutherozoa</taxon>
        <taxon>Asterozoa</taxon>
        <taxon>Asteroidea</taxon>
        <taxon>Valvatacea</taxon>
        <taxon>Valvatida</taxon>
        <taxon>Acanthasteridae</taxon>
        <taxon>Acanthaster</taxon>
    </lineage>
</organism>
<dbReference type="RefSeq" id="XP_022079078.1">
    <property type="nucleotide sequence ID" value="XM_022223386.1"/>
</dbReference>
<dbReference type="Proteomes" id="UP000694845">
    <property type="component" value="Unplaced"/>
</dbReference>
<dbReference type="InterPro" id="IPR027417">
    <property type="entry name" value="P-loop_NTPase"/>
</dbReference>
<evidence type="ECO:0000256" key="3">
    <source>
        <dbReference type="ARBA" id="ARBA00022679"/>
    </source>
</evidence>
<evidence type="ECO:0000256" key="1">
    <source>
        <dbReference type="ARBA" id="ARBA00004323"/>
    </source>
</evidence>
<dbReference type="KEGG" id="aplc:110973021"/>
<keyword evidence="8 11" id="KW-0472">Membrane</keyword>
<feature type="region of interest" description="Disordered" evidence="10">
    <location>
        <begin position="67"/>
        <end position="90"/>
    </location>
</feature>
<dbReference type="GO" id="GO:0009247">
    <property type="term" value="P:glycolipid biosynthetic process"/>
    <property type="evidence" value="ECO:0007669"/>
    <property type="project" value="InterPro"/>
</dbReference>
<keyword evidence="6 11" id="KW-1133">Transmembrane helix</keyword>
<dbReference type="Pfam" id="PF06990">
    <property type="entry name" value="Gal-3-0_sulfotr"/>
    <property type="match status" value="1"/>
</dbReference>
<evidence type="ECO:0000256" key="10">
    <source>
        <dbReference type="SAM" id="MobiDB-lite"/>
    </source>
</evidence>
<sequence length="425" mass="50241">MSFVKQGIRAGLVVSSLVLCILLLYSYHNYLTPPVRFKLHITGSSTSDKQNSKLQERWHDMAEVKLKHPDSKNQSISSLSLDESQETVEENHCTPRSNIVFFKMHKCSSSTVQNILFRYGEEHKLDFVLPKKGNYLGDMYGVFNKKVMMKFPVKKYNILCHHTRFSYRGMAEVMKSDAVYTTIIRNPVTMYESLFTYSNFDSLYNLPRNRALELFLEQPEHYYSLAHGGKCKARNPMLFDLGLEEALLSDRLKIKKKIQLLVRQFDLVMLTEYFDESLILFRDLMCWEMDDIIYFVLNARNKSSVKAVSPQMADKIRQWNFGDVQLYNTFNRTFWKKVEAFGHERMRQEVAQLRQRREFFEKLCIAEVVSEDYEVWRPPGIDIDSFKLKPEAMENRTCLRMAQTELPYSDRIREIQVQRYRREKG</sequence>
<dbReference type="GeneID" id="110973021"/>
<keyword evidence="3" id="KW-0808">Transferase</keyword>
<evidence type="ECO:0000313" key="16">
    <source>
        <dbReference type="RefSeq" id="XP_022079079.1"/>
    </source>
</evidence>
<dbReference type="SUPFAM" id="SSF52540">
    <property type="entry name" value="P-loop containing nucleoside triphosphate hydrolases"/>
    <property type="match status" value="1"/>
</dbReference>
<dbReference type="OrthoDB" id="514299at2759"/>
<dbReference type="RefSeq" id="XP_022079076.1">
    <property type="nucleotide sequence ID" value="XM_022223384.1"/>
</dbReference>
<evidence type="ECO:0000256" key="6">
    <source>
        <dbReference type="ARBA" id="ARBA00022989"/>
    </source>
</evidence>
<accession>A0A8B7XEA6</accession>
<gene>
    <name evidence="13 14 15 16" type="primary">LOC110973021</name>
</gene>
<name>A0A8B7XEA6_ACAPL</name>
<protein>
    <submittedName>
        <fullName evidence="13 14">Galactosylceramide sulfotransferase-like isoform X1</fullName>
    </submittedName>
</protein>
<dbReference type="PANTHER" id="PTHR14647:SF86">
    <property type="entry name" value="GALACTOSE-3-O-SULFOTRANSFERASE"/>
    <property type="match status" value="1"/>
</dbReference>
<dbReference type="AlphaFoldDB" id="A0A8B7XEA6"/>
<keyword evidence="4 11" id="KW-0812">Transmembrane</keyword>
<evidence type="ECO:0000256" key="2">
    <source>
        <dbReference type="ARBA" id="ARBA00008124"/>
    </source>
</evidence>
<feature type="transmembrane region" description="Helical" evidence="11">
    <location>
        <begin position="7"/>
        <end position="27"/>
    </location>
</feature>
<dbReference type="InterPro" id="IPR009729">
    <property type="entry name" value="Gal-3-0_sulfotransfrase"/>
</dbReference>
<dbReference type="RefSeq" id="XP_022079079.1">
    <property type="nucleotide sequence ID" value="XM_022223387.1"/>
</dbReference>
<dbReference type="RefSeq" id="XP_022079075.1">
    <property type="nucleotide sequence ID" value="XM_022223383.1"/>
</dbReference>
<reference evidence="13 14" key="1">
    <citation type="submission" date="2025-04" db="UniProtKB">
        <authorList>
            <consortium name="RefSeq"/>
        </authorList>
    </citation>
    <scope>IDENTIFICATION</scope>
</reference>
<proteinExistence type="inferred from homology"/>
<keyword evidence="12" id="KW-1185">Reference proteome</keyword>
<keyword evidence="7" id="KW-0333">Golgi apparatus</keyword>
<keyword evidence="9" id="KW-0325">Glycoprotein</keyword>
<comment type="subcellular location">
    <subcellularLocation>
        <location evidence="1">Golgi apparatus membrane</location>
        <topology evidence="1">Single-pass type II membrane protein</topology>
    </subcellularLocation>
</comment>
<keyword evidence="5" id="KW-0735">Signal-anchor</keyword>
<evidence type="ECO:0000256" key="8">
    <source>
        <dbReference type="ARBA" id="ARBA00023136"/>
    </source>
</evidence>
<evidence type="ECO:0000256" key="9">
    <source>
        <dbReference type="ARBA" id="ARBA00023180"/>
    </source>
</evidence>
<comment type="similarity">
    <text evidence="2">Belongs to the galactose-3-O-sulfotransferase family.</text>
</comment>
<evidence type="ECO:0000313" key="12">
    <source>
        <dbReference type="Proteomes" id="UP000694845"/>
    </source>
</evidence>
<dbReference type="GO" id="GO:0001733">
    <property type="term" value="F:galactosylceramide sulfotransferase activity"/>
    <property type="evidence" value="ECO:0007669"/>
    <property type="project" value="InterPro"/>
</dbReference>
<evidence type="ECO:0000256" key="11">
    <source>
        <dbReference type="SAM" id="Phobius"/>
    </source>
</evidence>
<evidence type="ECO:0000256" key="7">
    <source>
        <dbReference type="ARBA" id="ARBA00023034"/>
    </source>
</evidence>
<feature type="compositionally biased region" description="Polar residues" evidence="10">
    <location>
        <begin position="72"/>
        <end position="82"/>
    </location>
</feature>
<evidence type="ECO:0000256" key="5">
    <source>
        <dbReference type="ARBA" id="ARBA00022968"/>
    </source>
</evidence>
<evidence type="ECO:0000313" key="13">
    <source>
        <dbReference type="RefSeq" id="XP_022079075.1"/>
    </source>
</evidence>
<dbReference type="PANTHER" id="PTHR14647">
    <property type="entry name" value="GALACTOSE-3-O-SULFOTRANSFERASE"/>
    <property type="match status" value="1"/>
</dbReference>
<dbReference type="Gene3D" id="3.40.50.300">
    <property type="entry name" value="P-loop containing nucleotide triphosphate hydrolases"/>
    <property type="match status" value="1"/>
</dbReference>
<dbReference type="GO" id="GO:0000139">
    <property type="term" value="C:Golgi membrane"/>
    <property type="evidence" value="ECO:0007669"/>
    <property type="project" value="UniProtKB-SubCell"/>
</dbReference>
<evidence type="ECO:0000313" key="14">
    <source>
        <dbReference type="RefSeq" id="XP_022079076.1"/>
    </source>
</evidence>